<feature type="domain" description="DUF11" evidence="2">
    <location>
        <begin position="783"/>
        <end position="904"/>
    </location>
</feature>
<dbReference type="InterPro" id="IPR013783">
    <property type="entry name" value="Ig-like_fold"/>
</dbReference>
<dbReference type="Gene3D" id="2.60.40.1170">
    <property type="entry name" value="Mu homology domain, subdomain B"/>
    <property type="match status" value="1"/>
</dbReference>
<dbReference type="InterPro" id="IPR051172">
    <property type="entry name" value="Chlamydia_OmcB"/>
</dbReference>
<feature type="domain" description="DUF11" evidence="2">
    <location>
        <begin position="654"/>
        <end position="771"/>
    </location>
</feature>
<dbReference type="Pfam" id="PF01345">
    <property type="entry name" value="DUF11"/>
    <property type="match status" value="2"/>
</dbReference>
<dbReference type="Gene3D" id="2.60.40.10">
    <property type="entry name" value="Immunoglobulins"/>
    <property type="match status" value="1"/>
</dbReference>
<feature type="region of interest" description="Disordered" evidence="1">
    <location>
        <begin position="754"/>
        <end position="773"/>
    </location>
</feature>
<organism evidence="3 4">
    <name type="scientific">Edaphobacter aggregans</name>
    <dbReference type="NCBI Taxonomy" id="570835"/>
    <lineage>
        <taxon>Bacteria</taxon>
        <taxon>Pseudomonadati</taxon>
        <taxon>Acidobacteriota</taxon>
        <taxon>Terriglobia</taxon>
        <taxon>Terriglobales</taxon>
        <taxon>Acidobacteriaceae</taxon>
        <taxon>Edaphobacter</taxon>
    </lineage>
</organism>
<evidence type="ECO:0000259" key="2">
    <source>
        <dbReference type="Pfam" id="PF01345"/>
    </source>
</evidence>
<feature type="region of interest" description="Disordered" evidence="1">
    <location>
        <begin position="337"/>
        <end position="399"/>
    </location>
</feature>
<dbReference type="NCBIfam" id="TIGR01451">
    <property type="entry name" value="B_ant_repeat"/>
    <property type="match status" value="2"/>
</dbReference>
<dbReference type="SMART" id="SM00710">
    <property type="entry name" value="PbH1"/>
    <property type="match status" value="4"/>
</dbReference>
<evidence type="ECO:0000313" key="3">
    <source>
        <dbReference type="EMBL" id="RSL14707.1"/>
    </source>
</evidence>
<dbReference type="InterPro" id="IPR059226">
    <property type="entry name" value="Choice_anch_Q_dom"/>
</dbReference>
<dbReference type="AlphaFoldDB" id="A0A428MCZ3"/>
<dbReference type="InterPro" id="IPR006626">
    <property type="entry name" value="PbH1"/>
</dbReference>
<reference evidence="3 4" key="1">
    <citation type="submission" date="2018-12" db="EMBL/GenBank/DDBJ databases">
        <title>Sequencing of bacterial isolates from soil warming experiment in Harvard Forest, Massachusetts, USA.</title>
        <authorList>
            <person name="Deangelis K."/>
        </authorList>
    </citation>
    <scope>NUCLEOTIDE SEQUENCE [LARGE SCALE GENOMIC DNA]</scope>
    <source>
        <strain evidence="3 4">EB153</strain>
    </source>
</reference>
<accession>A0A428MCZ3</accession>
<feature type="compositionally biased region" description="Gly residues" evidence="1">
    <location>
        <begin position="371"/>
        <end position="387"/>
    </location>
</feature>
<evidence type="ECO:0000313" key="4">
    <source>
        <dbReference type="Proteomes" id="UP000269669"/>
    </source>
</evidence>
<protein>
    <submittedName>
        <fullName evidence="3">Putative repeat protein (TIGR01451 family)</fullName>
    </submittedName>
</protein>
<gene>
    <name evidence="3" type="ORF">EDE15_0170</name>
</gene>
<comment type="caution">
    <text evidence="3">The sequence shown here is derived from an EMBL/GenBank/DDBJ whole genome shotgun (WGS) entry which is preliminary data.</text>
</comment>
<dbReference type="PANTHER" id="PTHR34819">
    <property type="entry name" value="LARGE CYSTEINE-RICH PERIPLASMIC PROTEIN OMCB"/>
    <property type="match status" value="1"/>
</dbReference>
<keyword evidence="4" id="KW-1185">Reference proteome</keyword>
<dbReference type="RefSeq" id="WP_312024160.1">
    <property type="nucleotide sequence ID" value="NZ_RSDW01000001.1"/>
</dbReference>
<sequence>MKNPILTRSHGRRVARYLTQIGYRITLAATALLALGSAQRTEAQTTIQVTTTQQGVTDASHCSLQEAIYAAEFASPTALNLTDPDRFYTSGCLLQGASAPFTIVLQKAAVYSFNASWDRDAHNPFGFTATPIIFTNITIQGNGATLQWTGSGNSRLFAVGSASIFDTLDNKPVSGTGALTLVGVYIKGFRIKGGDATEGGGGGLGAGGAIYVGTVGSGVPTLTVENSTFDSNFAIGGHGGGFGGGGGGGGLSGNGGTGGGGGGGGGGSRGHGGNAAFVDANGGAGGGGTIFDGGDSTNTGGPGAYLCGGSGGGDNNNGHAATCPGGGGGGGALHGGGIIDSKDGGDGADGAYGGGGGGGGEGFDLQSDPGSGSGGNGGFGGGGGGSGTKRSLISGSHGGNGGFGGGAGFGIGTDIDEHGEPGNAGRFGGGGNGSCCGGGGGALGGAIFNQSGTVVIRNSTFTGNDVDRGEGGVNFDDPTDKASNGGDSGAAIFSLNGSLTLENATISDNFATGAGGGVVVVADPLGTGVPARASFILFNTIISRNGSNECILEGTSDPTSGNVGTVDANGSGNLILANNGCPGVAVSADPELALLAVDPQSTIGTPTMALPAGSPAIDAGDDAHILATDQRGITRPQGPHGDIGAFEFKLFSADLSLTSQTSATQIVAGEPFTYTVQLANSGPDDAQNVVFTDLAPAGVTFASCSSTVGTCTASAAGASLNLATLPDGQTVTITIQATLSTTVADGTTLVNAPSVTSSTADPNTGNNTGSAGSATITVQNKSDLLVTTTSSLNVVNFGGTLTYTVTVTNQGPFQASAVTLVDPVPAESIFLSMNSGGAFCTAPPPAMGGTVTCNFGNMVSGASATVSFTVRVSKPPVPASTTNTVVVSSPNFDPNPANNSATVKTLVFGNKRL</sequence>
<evidence type="ECO:0000256" key="1">
    <source>
        <dbReference type="SAM" id="MobiDB-lite"/>
    </source>
</evidence>
<dbReference type="Proteomes" id="UP000269669">
    <property type="component" value="Unassembled WGS sequence"/>
</dbReference>
<feature type="compositionally biased region" description="Gly residues" evidence="1">
    <location>
        <begin position="347"/>
        <end position="362"/>
    </location>
</feature>
<dbReference type="PANTHER" id="PTHR34819:SF3">
    <property type="entry name" value="CELL SURFACE PROTEIN"/>
    <property type="match status" value="1"/>
</dbReference>
<proteinExistence type="predicted"/>
<dbReference type="InterPro" id="IPR001434">
    <property type="entry name" value="OmcB-like_DUF11"/>
</dbReference>
<name>A0A428MCZ3_9BACT</name>
<dbReference type="EMBL" id="RSDW01000001">
    <property type="protein sequence ID" value="RSL14707.1"/>
    <property type="molecule type" value="Genomic_DNA"/>
</dbReference>
<dbReference type="PRINTS" id="PR01228">
    <property type="entry name" value="EGGSHELL"/>
</dbReference>
<dbReference type="InterPro" id="IPR047589">
    <property type="entry name" value="DUF11_rpt"/>
</dbReference>
<dbReference type="NCBIfam" id="NF041518">
    <property type="entry name" value="choice_anch_Q"/>
    <property type="match status" value="1"/>
</dbReference>